<reference evidence="11 12" key="1">
    <citation type="submission" date="2017-02" db="EMBL/GenBank/DDBJ databases">
        <authorList>
            <person name="Peterson S.W."/>
        </authorList>
    </citation>
    <scope>NUCLEOTIDE SEQUENCE [LARGE SCALE GENOMIC DNA]</scope>
    <source>
        <strain evidence="11 12">ATCC 17233</strain>
    </source>
</reference>
<dbReference type="PANTHER" id="PTHR42771:SF2">
    <property type="entry name" value="IRON(3+)-HYDROXAMATE IMPORT ATP-BINDING PROTEIN FHUC"/>
    <property type="match status" value="1"/>
</dbReference>
<dbReference type="Gene3D" id="3.40.50.300">
    <property type="entry name" value="P-loop containing nucleotide triphosphate hydrolases"/>
    <property type="match status" value="1"/>
</dbReference>
<evidence type="ECO:0000256" key="8">
    <source>
        <dbReference type="ARBA" id="ARBA00023065"/>
    </source>
</evidence>
<evidence type="ECO:0000256" key="2">
    <source>
        <dbReference type="ARBA" id="ARBA00022448"/>
    </source>
</evidence>
<comment type="subcellular location">
    <subcellularLocation>
        <location evidence="1">Cell membrane</location>
        <topology evidence="1">Peripheral membrane protein</topology>
    </subcellularLocation>
</comment>
<keyword evidence="12" id="KW-1185">Reference proteome</keyword>
<keyword evidence="7" id="KW-0408">Iron</keyword>
<proteinExistence type="predicted"/>
<evidence type="ECO:0000256" key="4">
    <source>
        <dbReference type="ARBA" id="ARBA00022496"/>
    </source>
</evidence>
<dbReference type="CDD" id="cd03214">
    <property type="entry name" value="ABC_Iron-Siderophores_B12_Hemin"/>
    <property type="match status" value="1"/>
</dbReference>
<dbReference type="SUPFAM" id="SSF52540">
    <property type="entry name" value="P-loop containing nucleoside triphosphate hydrolases"/>
    <property type="match status" value="1"/>
</dbReference>
<dbReference type="PANTHER" id="PTHR42771">
    <property type="entry name" value="IRON(3+)-HYDROXAMATE IMPORT ATP-BINDING PROTEIN FHUC"/>
    <property type="match status" value="1"/>
</dbReference>
<evidence type="ECO:0000256" key="7">
    <source>
        <dbReference type="ARBA" id="ARBA00023004"/>
    </source>
</evidence>
<dbReference type="PROSITE" id="PS50893">
    <property type="entry name" value="ABC_TRANSPORTER_2"/>
    <property type="match status" value="1"/>
</dbReference>
<accession>A0A1T4PYK4</accession>
<evidence type="ECO:0000256" key="9">
    <source>
        <dbReference type="ARBA" id="ARBA00023136"/>
    </source>
</evidence>
<dbReference type="GO" id="GO:0016887">
    <property type="term" value="F:ATP hydrolysis activity"/>
    <property type="evidence" value="ECO:0007669"/>
    <property type="project" value="InterPro"/>
</dbReference>
<dbReference type="GO" id="GO:0005524">
    <property type="term" value="F:ATP binding"/>
    <property type="evidence" value="ECO:0007669"/>
    <property type="project" value="UniProtKB-KW"/>
</dbReference>
<dbReference type="AlphaFoldDB" id="A0A1T4PYK4"/>
<dbReference type="GO" id="GO:0005886">
    <property type="term" value="C:plasma membrane"/>
    <property type="evidence" value="ECO:0007669"/>
    <property type="project" value="UniProtKB-SubCell"/>
</dbReference>
<feature type="domain" description="ABC transporter" evidence="10">
    <location>
        <begin position="4"/>
        <end position="241"/>
    </location>
</feature>
<evidence type="ECO:0000313" key="11">
    <source>
        <dbReference type="EMBL" id="SJZ96331.1"/>
    </source>
</evidence>
<evidence type="ECO:0000256" key="6">
    <source>
        <dbReference type="ARBA" id="ARBA00022840"/>
    </source>
</evidence>
<evidence type="ECO:0000259" key="10">
    <source>
        <dbReference type="PROSITE" id="PS50893"/>
    </source>
</evidence>
<dbReference type="FunFam" id="3.40.50.300:FF:000134">
    <property type="entry name" value="Iron-enterobactin ABC transporter ATP-binding protein"/>
    <property type="match status" value="1"/>
</dbReference>
<keyword evidence="2" id="KW-0813">Transport</keyword>
<evidence type="ECO:0000256" key="5">
    <source>
        <dbReference type="ARBA" id="ARBA00022741"/>
    </source>
</evidence>
<keyword evidence="9" id="KW-0472">Membrane</keyword>
<keyword evidence="6" id="KW-0067">ATP-binding</keyword>
<dbReference type="SMART" id="SM00382">
    <property type="entry name" value="AAA"/>
    <property type="match status" value="1"/>
</dbReference>
<keyword evidence="4" id="KW-0410">Iron transport</keyword>
<dbReference type="RefSeq" id="WP_078787971.1">
    <property type="nucleotide sequence ID" value="NZ_FMTO01000015.1"/>
</dbReference>
<keyword evidence="3" id="KW-1003">Cell membrane</keyword>
<dbReference type="GO" id="GO:0006826">
    <property type="term" value="P:iron ion transport"/>
    <property type="evidence" value="ECO:0007669"/>
    <property type="project" value="UniProtKB-KW"/>
</dbReference>
<name>A0A1T4PYK4_9FIRM</name>
<sequence length="242" mass="27579">MENVLTTNMLSVGYKHKEIVSKINIEVKKGEIVTMIGPNGTGKSTILRTLAGLQKSLSGTVNICGKDINDYRETELAQHVSILMTDRVEPELMTGYDIVCSGRYPYTGRLGILSDKDRQVVEEVMELVNISNLKDSFFRELSDGQKQRFMLARAICQEPDILIMDEPMTFLDIKYKRELAEIILRLKEEKKISIIMSLHELHLIKKFTDKVVCIKDGGVDKIGAINEILNDEYIDYLFDIEK</sequence>
<dbReference type="Pfam" id="PF00005">
    <property type="entry name" value="ABC_tran"/>
    <property type="match status" value="1"/>
</dbReference>
<dbReference type="InterPro" id="IPR027417">
    <property type="entry name" value="P-loop_NTPase"/>
</dbReference>
<keyword evidence="5" id="KW-0547">Nucleotide-binding</keyword>
<organism evidence="11 12">
    <name type="scientific">Eubacterium ruminantium</name>
    <dbReference type="NCBI Taxonomy" id="42322"/>
    <lineage>
        <taxon>Bacteria</taxon>
        <taxon>Bacillati</taxon>
        <taxon>Bacillota</taxon>
        <taxon>Clostridia</taxon>
        <taxon>Eubacteriales</taxon>
        <taxon>Eubacteriaceae</taxon>
        <taxon>Eubacterium</taxon>
    </lineage>
</organism>
<protein>
    <submittedName>
        <fullName evidence="11">ABC-type cobalamin/Fe3+-siderophores transport system, ATPase component</fullName>
    </submittedName>
</protein>
<dbReference type="Proteomes" id="UP000189857">
    <property type="component" value="Unassembled WGS sequence"/>
</dbReference>
<gene>
    <name evidence="11" type="ORF">SAMN02745110_02174</name>
</gene>
<dbReference type="InterPro" id="IPR003439">
    <property type="entry name" value="ABC_transporter-like_ATP-bd"/>
</dbReference>
<dbReference type="EMBL" id="FUXA01000015">
    <property type="protein sequence ID" value="SJZ96331.1"/>
    <property type="molecule type" value="Genomic_DNA"/>
</dbReference>
<dbReference type="InterPro" id="IPR051535">
    <property type="entry name" value="Siderophore_ABC-ATPase"/>
</dbReference>
<evidence type="ECO:0000256" key="3">
    <source>
        <dbReference type="ARBA" id="ARBA00022475"/>
    </source>
</evidence>
<evidence type="ECO:0000313" key="12">
    <source>
        <dbReference type="Proteomes" id="UP000189857"/>
    </source>
</evidence>
<keyword evidence="8" id="KW-0406">Ion transport</keyword>
<dbReference type="OrthoDB" id="9799337at2"/>
<evidence type="ECO:0000256" key="1">
    <source>
        <dbReference type="ARBA" id="ARBA00004202"/>
    </source>
</evidence>
<dbReference type="InterPro" id="IPR003593">
    <property type="entry name" value="AAA+_ATPase"/>
</dbReference>